<protein>
    <submittedName>
        <fullName evidence="1">Unnamed protein product</fullName>
    </submittedName>
</protein>
<evidence type="ECO:0000313" key="1">
    <source>
        <dbReference type="EMBL" id="GME88080.1"/>
    </source>
</evidence>
<proteinExistence type="predicted"/>
<organism evidence="1 2">
    <name type="scientific">Candida boidinii</name>
    <name type="common">Yeast</name>
    <dbReference type="NCBI Taxonomy" id="5477"/>
    <lineage>
        <taxon>Eukaryota</taxon>
        <taxon>Fungi</taxon>
        <taxon>Dikarya</taxon>
        <taxon>Ascomycota</taxon>
        <taxon>Saccharomycotina</taxon>
        <taxon>Pichiomycetes</taxon>
        <taxon>Pichiales</taxon>
        <taxon>Pichiaceae</taxon>
        <taxon>Ogataea</taxon>
        <taxon>Ogataea/Candida clade</taxon>
    </lineage>
</organism>
<comment type="caution">
    <text evidence="1">The sequence shown here is derived from an EMBL/GenBank/DDBJ whole genome shotgun (WGS) entry which is preliminary data.</text>
</comment>
<gene>
    <name evidence="1" type="ORF">Cboi01_000071000</name>
</gene>
<keyword evidence="2" id="KW-1185">Reference proteome</keyword>
<name>A0ACB5TGU8_CANBO</name>
<accession>A0ACB5TGU8</accession>
<reference evidence="1" key="1">
    <citation type="submission" date="2023-04" db="EMBL/GenBank/DDBJ databases">
        <title>Candida boidinii NBRC 1967.</title>
        <authorList>
            <person name="Ichikawa N."/>
            <person name="Sato H."/>
            <person name="Tonouchi N."/>
        </authorList>
    </citation>
    <scope>NUCLEOTIDE SEQUENCE</scope>
    <source>
        <strain evidence="1">NBRC 1967</strain>
    </source>
</reference>
<dbReference type="Proteomes" id="UP001165101">
    <property type="component" value="Unassembled WGS sequence"/>
</dbReference>
<dbReference type="EMBL" id="BSXV01000210">
    <property type="protein sequence ID" value="GME88080.1"/>
    <property type="molecule type" value="Genomic_DNA"/>
</dbReference>
<evidence type="ECO:0000313" key="2">
    <source>
        <dbReference type="Proteomes" id="UP001165101"/>
    </source>
</evidence>
<sequence length="460" mass="53249">MSFLNKLKLISNHGHELHNHLISIVKSNRSIPIPLRRNPNILILSILILFIIFWLFIYSIIIGSSPNSSSSIFGLSSNKKAYGNKKPMDSSNLVGNNQITGQNRYDFHRLQSSPITENLVNTLHSNKLNKNHYIKSLLGFSSSLAHKNLHIDNINSATSISKVFCSGVEIEDDLINGNANLNYILQHYDPRTDKKIEEIVKISDNDSIKSNKKSIWLELNQFHIVISLLDITNKIFEDIGNDKNREVHYKSTLIDFDLYDLNWNPVTNTTKINIPTYKDPKNFINLEFPFELNNKKLNNYMVKELKPIKIINQFGNEEPYIIFQAYNPTKDPNDFKFFSYNIFYDKLIELTGLNNKLQNYWLQFTDDSNDNELNSIFLMNFFSVFKCNLISGKCNKINNLDSTSIKQSFQTIDDLKFINDLNKNFIGGSSLIPILPILSNNEINKYIDINNFKQFWIDHI</sequence>